<accession>A0A161LEE6</accession>
<dbReference type="EMBL" id="BDCR01000002">
    <property type="protein sequence ID" value="GAT62617.1"/>
    <property type="molecule type" value="Genomic_DNA"/>
</dbReference>
<dbReference type="PANTHER" id="PTHR42811">
    <property type="entry name" value="SERINE ACETYLTRANSFERASE"/>
    <property type="match status" value="1"/>
</dbReference>
<dbReference type="InterPro" id="IPR018357">
    <property type="entry name" value="Hexapep_transf_CS"/>
</dbReference>
<dbReference type="STRING" id="681398.PJIAN_2176"/>
<keyword evidence="3" id="KW-0012">Acyltransferase</keyword>
<proteinExistence type="predicted"/>
<dbReference type="GO" id="GO:0016746">
    <property type="term" value="F:acyltransferase activity"/>
    <property type="evidence" value="ECO:0007669"/>
    <property type="project" value="UniProtKB-KW"/>
</dbReference>
<keyword evidence="2" id="KW-0677">Repeat</keyword>
<sequence length="176" mass="19572">MYMFDKLLESNCYSNNKIIRKAAGNLLEKFYCCEINCTNIDKSVRFAHHARGCTIIAAQICENVVIFQNVTIGSNMRYNKLTGEWENVGTPIICKNVVVADGAKILGPIIIGENTVVAAGSIITKDVPANSIAYGVNQFRIKDTNYDFVFNAAGINPEKIIEANNDLITRFEINER</sequence>
<comment type="caution">
    <text evidence="4">The sequence shown here is derived from an EMBL/GenBank/DDBJ whole genome shotgun (WGS) entry which is preliminary data.</text>
</comment>
<dbReference type="Pfam" id="PF00132">
    <property type="entry name" value="Hexapep"/>
    <property type="match status" value="1"/>
</dbReference>
<evidence type="ECO:0000313" key="4">
    <source>
        <dbReference type="EMBL" id="GAT62617.1"/>
    </source>
</evidence>
<evidence type="ECO:0000256" key="3">
    <source>
        <dbReference type="ARBA" id="ARBA00023315"/>
    </source>
</evidence>
<dbReference type="InterPro" id="IPR011004">
    <property type="entry name" value="Trimer_LpxA-like_sf"/>
</dbReference>
<evidence type="ECO:0000256" key="2">
    <source>
        <dbReference type="ARBA" id="ARBA00022737"/>
    </source>
</evidence>
<dbReference type="AlphaFoldDB" id="A0A161LEE6"/>
<dbReference type="InterPro" id="IPR001451">
    <property type="entry name" value="Hexapep"/>
</dbReference>
<dbReference type="Gene3D" id="2.160.10.10">
    <property type="entry name" value="Hexapeptide repeat proteins"/>
    <property type="match status" value="1"/>
</dbReference>
<reference evidence="5" key="1">
    <citation type="submission" date="2016-04" db="EMBL/GenBank/DDBJ databases">
        <title>Draft genome sequence of Paludibacter jiangxiensis strain NM7.</title>
        <authorList>
            <person name="Qiu Y."/>
            <person name="Matsuura N."/>
            <person name="Ohashi A."/>
            <person name="Tourlousse M.D."/>
            <person name="Sekiguchi Y."/>
        </authorList>
    </citation>
    <scope>NUCLEOTIDE SEQUENCE [LARGE SCALE GENOMIC DNA]</scope>
    <source>
        <strain evidence="5">NM7</strain>
    </source>
</reference>
<organism evidence="4 5">
    <name type="scientific">Paludibacter jiangxiensis</name>
    <dbReference type="NCBI Taxonomy" id="681398"/>
    <lineage>
        <taxon>Bacteria</taxon>
        <taxon>Pseudomonadati</taxon>
        <taxon>Bacteroidota</taxon>
        <taxon>Bacteroidia</taxon>
        <taxon>Bacteroidales</taxon>
        <taxon>Paludibacteraceae</taxon>
        <taxon>Paludibacter</taxon>
    </lineage>
</organism>
<keyword evidence="5" id="KW-1185">Reference proteome</keyword>
<dbReference type="SUPFAM" id="SSF51161">
    <property type="entry name" value="Trimeric LpxA-like enzymes"/>
    <property type="match status" value="1"/>
</dbReference>
<protein>
    <submittedName>
        <fullName evidence="4">Serine O-acetyltransferase</fullName>
    </submittedName>
</protein>
<keyword evidence="1 4" id="KW-0808">Transferase</keyword>
<name>A0A161LEE6_9BACT</name>
<evidence type="ECO:0000313" key="5">
    <source>
        <dbReference type="Proteomes" id="UP000076586"/>
    </source>
</evidence>
<reference evidence="5" key="2">
    <citation type="journal article" date="2017" name="Genome Announc.">
        <title>Draft genome sequence of Paludibacter jiangxiensis NM7(T), a propionate-producing fermentative bacterium.</title>
        <authorList>
            <person name="Qiu Y.-L."/>
            <person name="Tourlousse D.M."/>
            <person name="Matsuura N."/>
            <person name="Ohashi A."/>
            <person name="Sekiguchi Y."/>
        </authorList>
    </citation>
    <scope>NUCLEOTIDE SEQUENCE [LARGE SCALE GENOMIC DNA]</scope>
    <source>
        <strain evidence="5">NM7</strain>
    </source>
</reference>
<evidence type="ECO:0000256" key="1">
    <source>
        <dbReference type="ARBA" id="ARBA00022679"/>
    </source>
</evidence>
<gene>
    <name evidence="4" type="ORF">PJIAN_2176</name>
</gene>
<dbReference type="Proteomes" id="UP000076586">
    <property type="component" value="Unassembled WGS sequence"/>
</dbReference>
<dbReference type="PROSITE" id="PS00101">
    <property type="entry name" value="HEXAPEP_TRANSFERASES"/>
    <property type="match status" value="1"/>
</dbReference>